<name>A0A1C4Y3D8_9ACTN</name>
<keyword evidence="1" id="KW-1133">Transmembrane helix</keyword>
<keyword evidence="3" id="KW-1185">Reference proteome</keyword>
<protein>
    <recommendedName>
        <fullName evidence="4">Alkaline shock response membrane anchor protein AmaP</fullName>
    </recommendedName>
</protein>
<keyword evidence="1" id="KW-0472">Membrane</keyword>
<proteinExistence type="predicted"/>
<dbReference type="EMBL" id="LT607409">
    <property type="protein sequence ID" value="SCF15106.1"/>
    <property type="molecule type" value="Genomic_DNA"/>
</dbReference>
<accession>A0A1C4Y3D8</accession>
<evidence type="ECO:0000256" key="1">
    <source>
        <dbReference type="SAM" id="Phobius"/>
    </source>
</evidence>
<dbReference type="RefSeq" id="WP_088989481.1">
    <property type="nucleotide sequence ID" value="NZ_LT607409.1"/>
</dbReference>
<evidence type="ECO:0000313" key="2">
    <source>
        <dbReference type="EMBL" id="SCF15106.1"/>
    </source>
</evidence>
<sequence>MTDAAHRLLWTIVALVLVAAGATAMWAGVSAPADDETGAAVLGAGLLDAWRLAAPWSTLAAAATGVLAALAGQRLLAGGLRRPREALRGMLSHHGHRPGRTRLATDVLIGALERDLTTGDHGVRRARVVLTGAPQRPDVWIRVDLAAGVAADGVRAHVDAAVRRFATTAGCAPAHLDVTARMEPGPP</sequence>
<dbReference type="AlphaFoldDB" id="A0A1C4Y3D8"/>
<reference evidence="3" key="1">
    <citation type="submission" date="2016-06" db="EMBL/GenBank/DDBJ databases">
        <authorList>
            <person name="Varghese N."/>
            <person name="Submissions Spin"/>
        </authorList>
    </citation>
    <scope>NUCLEOTIDE SEQUENCE [LARGE SCALE GENOMIC DNA]</scope>
    <source>
        <strain evidence="3">DSM 45160</strain>
    </source>
</reference>
<dbReference type="Proteomes" id="UP000198224">
    <property type="component" value="Chromosome I"/>
</dbReference>
<evidence type="ECO:0000313" key="3">
    <source>
        <dbReference type="Proteomes" id="UP000198224"/>
    </source>
</evidence>
<keyword evidence="1" id="KW-0812">Transmembrane</keyword>
<organism evidence="2 3">
    <name type="scientific">Micromonospora chokoriensis</name>
    <dbReference type="NCBI Taxonomy" id="356851"/>
    <lineage>
        <taxon>Bacteria</taxon>
        <taxon>Bacillati</taxon>
        <taxon>Actinomycetota</taxon>
        <taxon>Actinomycetes</taxon>
        <taxon>Micromonosporales</taxon>
        <taxon>Micromonosporaceae</taxon>
        <taxon>Micromonospora</taxon>
    </lineage>
</organism>
<gene>
    <name evidence="2" type="ORF">GA0070612_4237</name>
</gene>
<feature type="transmembrane region" description="Helical" evidence="1">
    <location>
        <begin position="56"/>
        <end position="77"/>
    </location>
</feature>
<evidence type="ECO:0008006" key="4">
    <source>
        <dbReference type="Google" id="ProtNLM"/>
    </source>
</evidence>